<feature type="transmembrane region" description="Helical" evidence="1">
    <location>
        <begin position="44"/>
        <end position="62"/>
    </location>
</feature>
<sequence length="151" mass="16886">MKENVSPAGMKWGISLIMTLVYAFGAAWFYYLPGRGEPNLEVDFWQLLLHFLVLSFLFWVVLVPERKSSKAPDVLMFTVLTVPAGVFAALIFLFAAGGIGVHETYGVEYLIMALVPFLIAHKTVKERISVVPFVLALVYGLLAYIWGNGLW</sequence>
<dbReference type="OrthoDB" id="89081at2157"/>
<feature type="transmembrane region" description="Helical" evidence="1">
    <location>
        <begin position="12"/>
        <end position="32"/>
    </location>
</feature>
<name>A0A100XY80_9EURY</name>
<protein>
    <submittedName>
        <fullName evidence="2">Uncharacterized protein</fullName>
    </submittedName>
</protein>
<organism evidence="2 3">
    <name type="scientific">Thermococcus celericrescens</name>
    <dbReference type="NCBI Taxonomy" id="227598"/>
    <lineage>
        <taxon>Archaea</taxon>
        <taxon>Methanobacteriati</taxon>
        <taxon>Methanobacteriota</taxon>
        <taxon>Thermococci</taxon>
        <taxon>Thermococcales</taxon>
        <taxon>Thermococcaceae</taxon>
        <taxon>Thermococcus</taxon>
    </lineage>
</organism>
<feature type="transmembrane region" description="Helical" evidence="1">
    <location>
        <begin position="74"/>
        <end position="99"/>
    </location>
</feature>
<dbReference type="AlphaFoldDB" id="A0A100XY80"/>
<dbReference type="RefSeq" id="WP_058938634.1">
    <property type="nucleotide sequence ID" value="NZ_LLYW01000018.1"/>
</dbReference>
<reference evidence="2 3" key="1">
    <citation type="submission" date="2015-10" db="EMBL/GenBank/DDBJ databases">
        <title>Draft genome sequence of Thermococcus celericrescens strain DSM 17994.</title>
        <authorList>
            <person name="Hong S.-J."/>
            <person name="Park C.-E."/>
            <person name="Shin J.-H."/>
        </authorList>
    </citation>
    <scope>NUCLEOTIDE SEQUENCE [LARGE SCALE GENOMIC DNA]</scope>
    <source>
        <strain evidence="2 3">DSM 17994</strain>
    </source>
</reference>
<keyword evidence="3" id="KW-1185">Reference proteome</keyword>
<dbReference type="EMBL" id="LLYW01000018">
    <property type="protein sequence ID" value="KUH33605.1"/>
    <property type="molecule type" value="Genomic_DNA"/>
</dbReference>
<evidence type="ECO:0000313" key="2">
    <source>
        <dbReference type="EMBL" id="KUH33605.1"/>
    </source>
</evidence>
<dbReference type="STRING" id="227598.APY94_05270"/>
<keyword evidence="1" id="KW-0472">Membrane</keyword>
<gene>
    <name evidence="2" type="ORF">APY94_05270</name>
</gene>
<comment type="caution">
    <text evidence="2">The sequence shown here is derived from an EMBL/GenBank/DDBJ whole genome shotgun (WGS) entry which is preliminary data.</text>
</comment>
<keyword evidence="1" id="KW-1133">Transmembrane helix</keyword>
<feature type="transmembrane region" description="Helical" evidence="1">
    <location>
        <begin position="105"/>
        <end position="121"/>
    </location>
</feature>
<dbReference type="Proteomes" id="UP000053462">
    <property type="component" value="Unassembled WGS sequence"/>
</dbReference>
<feature type="transmembrane region" description="Helical" evidence="1">
    <location>
        <begin position="128"/>
        <end position="147"/>
    </location>
</feature>
<keyword evidence="1" id="KW-0812">Transmembrane</keyword>
<accession>A0A100XY80</accession>
<evidence type="ECO:0000256" key="1">
    <source>
        <dbReference type="SAM" id="Phobius"/>
    </source>
</evidence>
<proteinExistence type="predicted"/>
<evidence type="ECO:0000313" key="3">
    <source>
        <dbReference type="Proteomes" id="UP000053462"/>
    </source>
</evidence>